<feature type="compositionally biased region" description="Basic and acidic residues" evidence="3">
    <location>
        <begin position="171"/>
        <end position="191"/>
    </location>
</feature>
<keyword evidence="6" id="KW-1185">Reference proteome</keyword>
<accession>A0A7S9KSG0</accession>
<feature type="region of interest" description="Disordered" evidence="3">
    <location>
        <begin position="112"/>
        <end position="234"/>
    </location>
</feature>
<feature type="compositionally biased region" description="Basic and acidic residues" evidence="3">
    <location>
        <begin position="112"/>
        <end position="133"/>
    </location>
</feature>
<dbReference type="GO" id="GO:0005634">
    <property type="term" value="C:nucleus"/>
    <property type="evidence" value="ECO:0007669"/>
    <property type="project" value="UniProtKB-SubCell"/>
</dbReference>
<dbReference type="InterPro" id="IPR019331">
    <property type="entry name" value="FAM192A/Fyv6_N"/>
</dbReference>
<protein>
    <recommendedName>
        <fullName evidence="4">FAM192A/Fyv6 N-terminal domain-containing protein</fullName>
    </recommendedName>
</protein>
<organism evidence="5 6">
    <name type="scientific">Epichloe festucae (strain Fl1)</name>
    <dbReference type="NCBI Taxonomy" id="877507"/>
    <lineage>
        <taxon>Eukaryota</taxon>
        <taxon>Fungi</taxon>
        <taxon>Dikarya</taxon>
        <taxon>Ascomycota</taxon>
        <taxon>Pezizomycotina</taxon>
        <taxon>Sordariomycetes</taxon>
        <taxon>Hypocreomycetidae</taxon>
        <taxon>Hypocreales</taxon>
        <taxon>Clavicipitaceae</taxon>
        <taxon>Epichloe</taxon>
    </lineage>
</organism>
<feature type="domain" description="FAM192A/Fyv6 N-terminal" evidence="4">
    <location>
        <begin position="35"/>
        <end position="129"/>
    </location>
</feature>
<feature type="region of interest" description="Disordered" evidence="3">
    <location>
        <begin position="1"/>
        <end position="33"/>
    </location>
</feature>
<feature type="compositionally biased region" description="Gly residues" evidence="3">
    <location>
        <begin position="136"/>
        <end position="149"/>
    </location>
</feature>
<dbReference type="EMBL" id="CP031387">
    <property type="protein sequence ID" value="QPH00181.1"/>
    <property type="molecule type" value="Genomic_DNA"/>
</dbReference>
<dbReference type="Proteomes" id="UP000594364">
    <property type="component" value="Chromosome 3"/>
</dbReference>
<name>A0A7S9KSG0_EPIFF</name>
<dbReference type="OrthoDB" id="75807at2759"/>
<evidence type="ECO:0000259" key="4">
    <source>
        <dbReference type="Pfam" id="PF10187"/>
    </source>
</evidence>
<evidence type="ECO:0000313" key="6">
    <source>
        <dbReference type="Proteomes" id="UP000594364"/>
    </source>
</evidence>
<dbReference type="PANTHER" id="PTHR13495:SF0">
    <property type="entry name" value="PSME3-INTERACTING PROTEIN"/>
    <property type="match status" value="1"/>
</dbReference>
<comment type="subcellular location">
    <subcellularLocation>
        <location evidence="1">Nucleus</location>
    </subcellularLocation>
</comment>
<evidence type="ECO:0000256" key="1">
    <source>
        <dbReference type="ARBA" id="ARBA00004123"/>
    </source>
</evidence>
<dbReference type="InterPro" id="IPR039845">
    <property type="entry name" value="FAM192A"/>
</dbReference>
<dbReference type="PANTHER" id="PTHR13495">
    <property type="entry name" value="NEFA-INTERACTING NUCLEAR PROTEIN NIP30"/>
    <property type="match status" value="1"/>
</dbReference>
<dbReference type="Pfam" id="PF10187">
    <property type="entry name" value="FAM192A_Fyv6_N"/>
    <property type="match status" value="1"/>
</dbReference>
<evidence type="ECO:0000256" key="2">
    <source>
        <dbReference type="ARBA" id="ARBA00023242"/>
    </source>
</evidence>
<dbReference type="AlphaFoldDB" id="A0A7S9KSG0"/>
<sequence>MSNRFVSGGTIGPPGDQAIPQDDSQPARPHMADTTTEWAAVQQELENARKARAEQRVKAASGEERSLYDVLQANKAAKQAAFEEQNRIKNQFRALDEDEIDFLDEVKAAKRMEEERVRRETEDGLRAFREQQRRSSGGGEGAEGSGGLGLVDQIAGGEWSAGRKRKRGRGREKMGLVKRKAGEDEKRKSDGDDADEDGGTAAESGEERKKTEVVDNGGVGSIARGTVGTGSKLKSVGLISSKTCTRGRPFSSSRLYYLQKEA</sequence>
<evidence type="ECO:0000256" key="3">
    <source>
        <dbReference type="SAM" id="MobiDB-lite"/>
    </source>
</evidence>
<gene>
    <name evidence="5" type="ORF">C2857_003493</name>
</gene>
<reference evidence="5 6" key="1">
    <citation type="journal article" date="2018" name="PLoS Genet.">
        <title>Repeat elements organise 3D genome structure and mediate transcription in the filamentous fungus Epichloe festucae.</title>
        <authorList>
            <person name="Winter D.J."/>
            <person name="Ganley A.R.D."/>
            <person name="Young C.A."/>
            <person name="Liachko I."/>
            <person name="Schardl C.L."/>
            <person name="Dupont P.Y."/>
            <person name="Berry D."/>
            <person name="Ram A."/>
            <person name="Scott B."/>
            <person name="Cox M.P."/>
        </authorList>
    </citation>
    <scope>NUCLEOTIDE SEQUENCE [LARGE SCALE GENOMIC DNA]</scope>
    <source>
        <strain evidence="5 6">Fl1</strain>
    </source>
</reference>
<keyword evidence="2" id="KW-0539">Nucleus</keyword>
<evidence type="ECO:0000313" key="5">
    <source>
        <dbReference type="EMBL" id="QPH00181.1"/>
    </source>
</evidence>
<proteinExistence type="predicted"/>